<evidence type="ECO:0008006" key="3">
    <source>
        <dbReference type="Google" id="ProtNLM"/>
    </source>
</evidence>
<dbReference type="STRING" id="1917485.BOO69_02740"/>
<keyword evidence="2" id="KW-1185">Reference proteome</keyword>
<reference evidence="1 2" key="1">
    <citation type="submission" date="2016-11" db="EMBL/GenBank/DDBJ databases">
        <title>Complete genome sequence of Sulfitobacter sp. AM1-D1, a toxic bacteria associated with marine dinoflagellate Alexandrium minutum in East China Sea.</title>
        <authorList>
            <person name="Yang Q."/>
            <person name="Zhang X."/>
            <person name="Tian X."/>
        </authorList>
    </citation>
    <scope>NUCLEOTIDE SEQUENCE [LARGE SCALE GENOMIC DNA]</scope>
    <source>
        <strain evidence="1 2">AM1-D1</strain>
    </source>
</reference>
<name>A0A1J0WE68_9RHOB</name>
<sequence length="295" mass="33086">MRAAAKYVIPYDAGVIVGVNGSVARREVTSGSDVDLFFLTTRDDAEAARPIQEAFRDRLRADGVKMPAHGGVFENPLSVKDILSNIGGDADTNAYLTRRMLYLLEGEWLHDRPAFENLREKLIGHYVRDSLEDRKLCRYLLNDVIRYWRTICVDFEEKTADGDKPRAIRLVKLRFARMMLYFGGVAAIARTDDDVPAATKRDMLLETFAMPPADRLTQAFGDAEMEAPLAAYATFLNAIDDTAIRDALERDGHEGLETIEYQELLEVAREFRQGLQDVLVGPEGLRGRIGSALLL</sequence>
<gene>
    <name evidence="1" type="ORF">BOO69_02740</name>
</gene>
<dbReference type="SUPFAM" id="SSF81301">
    <property type="entry name" value="Nucleotidyltransferase"/>
    <property type="match status" value="1"/>
</dbReference>
<dbReference type="InterPro" id="IPR043519">
    <property type="entry name" value="NT_sf"/>
</dbReference>
<dbReference type="EMBL" id="CP018076">
    <property type="protein sequence ID" value="APE42454.1"/>
    <property type="molecule type" value="Genomic_DNA"/>
</dbReference>
<accession>A0A1J0WE68</accession>
<protein>
    <recommendedName>
        <fullName evidence="3">Polymerase nucleotidyl transferase domain-containing protein</fullName>
    </recommendedName>
</protein>
<dbReference type="Proteomes" id="UP000181897">
    <property type="component" value="Chromosome"/>
</dbReference>
<evidence type="ECO:0000313" key="2">
    <source>
        <dbReference type="Proteomes" id="UP000181897"/>
    </source>
</evidence>
<dbReference type="KEGG" id="suam:BOO69_02740"/>
<organism evidence="1 2">
    <name type="scientific">Sulfitobacter alexandrii</name>
    <dbReference type="NCBI Taxonomy" id="1917485"/>
    <lineage>
        <taxon>Bacteria</taxon>
        <taxon>Pseudomonadati</taxon>
        <taxon>Pseudomonadota</taxon>
        <taxon>Alphaproteobacteria</taxon>
        <taxon>Rhodobacterales</taxon>
        <taxon>Roseobacteraceae</taxon>
        <taxon>Sulfitobacter</taxon>
    </lineage>
</organism>
<evidence type="ECO:0000313" key="1">
    <source>
        <dbReference type="EMBL" id="APE42454.1"/>
    </source>
</evidence>
<proteinExistence type="predicted"/>
<dbReference type="AlphaFoldDB" id="A0A1J0WE68"/>